<sequence>MITSISVLLAPIIAAYVGNRLLTRWQLRTWLYRRQVLQAEREYELLQTLTDKISQSIAARIFAMQRVAKNAGNTDQELFEKLVKDYNQELSTWNQALVAYCVSLNHLSAKTLAHNLEHVIQPLFVQANSSINKIISAHRGDVRSAEIAGIKADGELNSIQGHAGQFVDHVQTLLQETRTRLFGVNRVVPTATNLQRFTTWELFKLLWIRDIDSFSVTRSPVDF</sequence>
<name>A0ABV7EK99_9GAMM</name>
<evidence type="ECO:0000313" key="2">
    <source>
        <dbReference type="Proteomes" id="UP001595462"/>
    </source>
</evidence>
<organism evidence="1 2">
    <name type="scientific">Salinisphaera aquimarina</name>
    <dbReference type="NCBI Taxonomy" id="2094031"/>
    <lineage>
        <taxon>Bacteria</taxon>
        <taxon>Pseudomonadati</taxon>
        <taxon>Pseudomonadota</taxon>
        <taxon>Gammaproteobacteria</taxon>
        <taxon>Salinisphaerales</taxon>
        <taxon>Salinisphaeraceae</taxon>
        <taxon>Salinisphaera</taxon>
    </lineage>
</organism>
<keyword evidence="2" id="KW-1185">Reference proteome</keyword>
<evidence type="ECO:0000313" key="1">
    <source>
        <dbReference type="EMBL" id="MFC3102311.1"/>
    </source>
</evidence>
<reference evidence="2" key="1">
    <citation type="journal article" date="2019" name="Int. J. Syst. Evol. Microbiol.">
        <title>The Global Catalogue of Microorganisms (GCM) 10K type strain sequencing project: providing services to taxonomists for standard genome sequencing and annotation.</title>
        <authorList>
            <consortium name="The Broad Institute Genomics Platform"/>
            <consortium name="The Broad Institute Genome Sequencing Center for Infectious Disease"/>
            <person name="Wu L."/>
            <person name="Ma J."/>
        </authorList>
    </citation>
    <scope>NUCLEOTIDE SEQUENCE [LARGE SCALE GENOMIC DNA]</scope>
    <source>
        <strain evidence="2">KCTC 52640</strain>
    </source>
</reference>
<protein>
    <submittedName>
        <fullName evidence="1">Uncharacterized protein</fullName>
    </submittedName>
</protein>
<dbReference type="Proteomes" id="UP001595462">
    <property type="component" value="Unassembled WGS sequence"/>
</dbReference>
<dbReference type="RefSeq" id="WP_380685236.1">
    <property type="nucleotide sequence ID" value="NZ_JBHRSS010000001.1"/>
</dbReference>
<proteinExistence type="predicted"/>
<dbReference type="EMBL" id="JBHRSS010000001">
    <property type="protein sequence ID" value="MFC3102311.1"/>
    <property type="molecule type" value="Genomic_DNA"/>
</dbReference>
<gene>
    <name evidence="1" type="ORF">ACFOSU_00225</name>
</gene>
<accession>A0ABV7EK99</accession>
<comment type="caution">
    <text evidence="1">The sequence shown here is derived from an EMBL/GenBank/DDBJ whole genome shotgun (WGS) entry which is preliminary data.</text>
</comment>